<dbReference type="EMBL" id="CP126212">
    <property type="protein sequence ID" value="WIA14654.1"/>
    <property type="molecule type" value="Genomic_DNA"/>
</dbReference>
<keyword evidence="8" id="KW-1185">Reference proteome</keyword>
<dbReference type="InterPro" id="IPR006634">
    <property type="entry name" value="TLC-dom"/>
</dbReference>
<feature type="transmembrane region" description="Helical" evidence="5">
    <location>
        <begin position="231"/>
        <end position="251"/>
    </location>
</feature>
<sequence length="316" mass="35427">MAGVWTEASEVLASVTEDPLLQVAGTAGLFSAVGYTLLYKCSQVLSPKLCSGYRRLKQHDKVDWNTRLPSTLHAVLVTALCLWALCYSGEFFDSSSSSSAVLRVSELSYAILGISAGYFLVDFCVICWHTEIGSKEMYIHHVVSLLSLAVAMQVHSLHVYLLMVLLTEASTPFVNLRWVLDRLQLKQLKLYQVNGLLMLLVWGVARVAMFVPFYLHVLQNLRMIAQEPPHAVAMLLGVPLLLLALNTMWFIKIAKGAYKMMFGAKQQQQQQQQGVAELQQLKEKQRQQLRISADGKQQDLLGTVEIKAYAPHHHVE</sequence>
<comment type="subcellular location">
    <subcellularLocation>
        <location evidence="1">Membrane</location>
        <topology evidence="1">Multi-pass membrane protein</topology>
    </subcellularLocation>
</comment>
<proteinExistence type="predicted"/>
<dbReference type="SMART" id="SM00724">
    <property type="entry name" value="TLC"/>
    <property type="match status" value="1"/>
</dbReference>
<dbReference type="PANTHER" id="PTHR13439:SF0">
    <property type="entry name" value="TOPOISOMERASE I DAMAGE AFFECTED PROTEIN 4"/>
    <property type="match status" value="1"/>
</dbReference>
<feature type="transmembrane region" description="Helical" evidence="5">
    <location>
        <begin position="107"/>
        <end position="128"/>
    </location>
</feature>
<reference evidence="7 8" key="1">
    <citation type="submission" date="2023-05" db="EMBL/GenBank/DDBJ databases">
        <title>A 100% complete, gapless, phased diploid assembly of the Scenedesmus obliquus UTEX 3031 genome.</title>
        <authorList>
            <person name="Biondi T.C."/>
            <person name="Hanschen E.R."/>
            <person name="Kwon T."/>
            <person name="Eng W."/>
            <person name="Kruse C.P.S."/>
            <person name="Koehler S.I."/>
            <person name="Kunde Y."/>
            <person name="Gleasner C.D."/>
            <person name="You Mak K.T."/>
            <person name="Polle J."/>
            <person name="Hovde B.T."/>
            <person name="Starkenburg S.R."/>
        </authorList>
    </citation>
    <scope>NUCLEOTIDE SEQUENCE [LARGE SCALE GENOMIC DNA]</scope>
    <source>
        <strain evidence="7 8">DOE0152z</strain>
    </source>
</reference>
<accession>A0ABY8TZU7</accession>
<feature type="transmembrane region" description="Helical" evidence="5">
    <location>
        <begin position="20"/>
        <end position="39"/>
    </location>
</feature>
<evidence type="ECO:0000259" key="6">
    <source>
        <dbReference type="SMART" id="SM00724"/>
    </source>
</evidence>
<evidence type="ECO:0000256" key="5">
    <source>
        <dbReference type="SAM" id="Phobius"/>
    </source>
</evidence>
<dbReference type="Pfam" id="PF03798">
    <property type="entry name" value="TRAM_LAG1_CLN8"/>
    <property type="match status" value="1"/>
</dbReference>
<feature type="transmembrane region" description="Helical" evidence="5">
    <location>
        <begin position="191"/>
        <end position="211"/>
    </location>
</feature>
<keyword evidence="4 5" id="KW-0472">Membrane</keyword>
<organism evidence="7 8">
    <name type="scientific">Tetradesmus obliquus</name>
    <name type="common">Green alga</name>
    <name type="synonym">Acutodesmus obliquus</name>
    <dbReference type="NCBI Taxonomy" id="3088"/>
    <lineage>
        <taxon>Eukaryota</taxon>
        <taxon>Viridiplantae</taxon>
        <taxon>Chlorophyta</taxon>
        <taxon>core chlorophytes</taxon>
        <taxon>Chlorophyceae</taxon>
        <taxon>CS clade</taxon>
        <taxon>Sphaeropleales</taxon>
        <taxon>Scenedesmaceae</taxon>
        <taxon>Tetradesmus</taxon>
    </lineage>
</organism>
<dbReference type="PANTHER" id="PTHR13439">
    <property type="entry name" value="CT120 PROTEIN"/>
    <property type="match status" value="1"/>
</dbReference>
<protein>
    <recommendedName>
        <fullName evidence="6">TLC domain-containing protein</fullName>
    </recommendedName>
</protein>
<name>A0ABY8TZU7_TETOB</name>
<evidence type="ECO:0000313" key="7">
    <source>
        <dbReference type="EMBL" id="WIA14654.1"/>
    </source>
</evidence>
<dbReference type="Proteomes" id="UP001244341">
    <property type="component" value="Chromosome 5b"/>
</dbReference>
<evidence type="ECO:0000256" key="1">
    <source>
        <dbReference type="ARBA" id="ARBA00004141"/>
    </source>
</evidence>
<evidence type="ECO:0000256" key="3">
    <source>
        <dbReference type="ARBA" id="ARBA00022989"/>
    </source>
</evidence>
<keyword evidence="2 5" id="KW-0812">Transmembrane</keyword>
<evidence type="ECO:0000256" key="4">
    <source>
        <dbReference type="ARBA" id="ARBA00023136"/>
    </source>
</evidence>
<feature type="transmembrane region" description="Helical" evidence="5">
    <location>
        <begin position="137"/>
        <end position="154"/>
    </location>
</feature>
<feature type="domain" description="TLC" evidence="6">
    <location>
        <begin position="59"/>
        <end position="262"/>
    </location>
</feature>
<evidence type="ECO:0000313" key="8">
    <source>
        <dbReference type="Proteomes" id="UP001244341"/>
    </source>
</evidence>
<evidence type="ECO:0000256" key="2">
    <source>
        <dbReference type="ARBA" id="ARBA00022692"/>
    </source>
</evidence>
<gene>
    <name evidence="7" type="ORF">OEZ85_003156</name>
</gene>
<dbReference type="InterPro" id="IPR050846">
    <property type="entry name" value="TLCD"/>
</dbReference>
<feature type="transmembrane region" description="Helical" evidence="5">
    <location>
        <begin position="64"/>
        <end position="87"/>
    </location>
</feature>
<keyword evidence="3 5" id="KW-1133">Transmembrane helix</keyword>